<keyword evidence="6 8" id="KW-1133">Transmembrane helix</keyword>
<feature type="transmembrane region" description="Helical" evidence="8">
    <location>
        <begin position="325"/>
        <end position="342"/>
    </location>
</feature>
<organism evidence="9 10">
    <name type="scientific">Kroppenstedtia pulmonis</name>
    <dbReference type="NCBI Taxonomy" id="1380685"/>
    <lineage>
        <taxon>Bacteria</taxon>
        <taxon>Bacillati</taxon>
        <taxon>Bacillota</taxon>
        <taxon>Bacilli</taxon>
        <taxon>Bacillales</taxon>
        <taxon>Thermoactinomycetaceae</taxon>
        <taxon>Kroppenstedtia</taxon>
    </lineage>
</organism>
<comment type="similarity">
    <text evidence="2">Belongs to the amino acid-polyamine-organocation (APC) superfamily. Spore germination protein (SGP) (TC 2.A.3.9) family.</text>
</comment>
<comment type="subcellular location">
    <subcellularLocation>
        <location evidence="1">Membrane</location>
        <topology evidence="1">Multi-pass membrane protein</topology>
    </subcellularLocation>
</comment>
<sequence>MNPRNPKQSDGPNEMLSTYQSTALLINSSVSVGVLSLQHQVVRSSGTDGIWVILLSGLVIMLFVYLFTKLMQQFPKKGFVTISRDFLGTKSRKWTGKWLSAPVVVGAGLFWLMAVAIISRSFGEVLKTSVFIKTPTVVILLAFILGGALVVANSPQIIARYNEIVLPFLFLPIPLLLISLIQEGELVNILPLFQLDWWGVIRGVFQTLFIFAGYSVIFVYMAYYQEPRGAVRSHMWGVGTVIIFYWITLLSSLAVFGPVELERMMWPTLELVKMASVPGMIFERMESIFLVICMIAVFTTILNVYGAYVDMVIHFFSLGKERRRWIAWGSTPLLFLLSLWPSDLNEVIRLREMVVYSEWVVYLLISLVLVGAWLNRQWKKRRSGNAHTM</sequence>
<evidence type="ECO:0000256" key="8">
    <source>
        <dbReference type="SAM" id="Phobius"/>
    </source>
</evidence>
<feature type="transmembrane region" description="Helical" evidence="8">
    <location>
        <begin position="201"/>
        <end position="223"/>
    </location>
</feature>
<keyword evidence="10" id="KW-1185">Reference proteome</keyword>
<feature type="transmembrane region" description="Helical" evidence="8">
    <location>
        <begin position="235"/>
        <end position="256"/>
    </location>
</feature>
<dbReference type="Gene3D" id="1.20.1740.10">
    <property type="entry name" value="Amino acid/polyamine transporter I"/>
    <property type="match status" value="1"/>
</dbReference>
<feature type="transmembrane region" description="Helical" evidence="8">
    <location>
        <begin position="288"/>
        <end position="313"/>
    </location>
</feature>
<evidence type="ECO:0000256" key="3">
    <source>
        <dbReference type="ARBA" id="ARBA00022448"/>
    </source>
</evidence>
<dbReference type="KEGG" id="kpul:GXN76_09440"/>
<name>A0A7D4CNA9_9BACL</name>
<dbReference type="RefSeq" id="WP_173222617.1">
    <property type="nucleotide sequence ID" value="NZ_CP048104.1"/>
</dbReference>
<dbReference type="Pfam" id="PF03845">
    <property type="entry name" value="Spore_permease"/>
    <property type="match status" value="1"/>
</dbReference>
<feature type="transmembrane region" description="Helical" evidence="8">
    <location>
        <begin position="130"/>
        <end position="152"/>
    </location>
</feature>
<feature type="transmembrane region" description="Helical" evidence="8">
    <location>
        <begin position="49"/>
        <end position="67"/>
    </location>
</feature>
<dbReference type="GO" id="GO:0016020">
    <property type="term" value="C:membrane"/>
    <property type="evidence" value="ECO:0007669"/>
    <property type="project" value="UniProtKB-SubCell"/>
</dbReference>
<evidence type="ECO:0000256" key="2">
    <source>
        <dbReference type="ARBA" id="ARBA00007998"/>
    </source>
</evidence>
<keyword evidence="4" id="KW-0309">Germination</keyword>
<dbReference type="AlphaFoldDB" id="A0A7D4CNA9"/>
<dbReference type="Proteomes" id="UP000503088">
    <property type="component" value="Chromosome"/>
</dbReference>
<evidence type="ECO:0000256" key="4">
    <source>
        <dbReference type="ARBA" id="ARBA00022544"/>
    </source>
</evidence>
<feature type="transmembrane region" description="Helical" evidence="8">
    <location>
        <begin position="98"/>
        <end position="118"/>
    </location>
</feature>
<evidence type="ECO:0000256" key="7">
    <source>
        <dbReference type="ARBA" id="ARBA00023136"/>
    </source>
</evidence>
<keyword evidence="3" id="KW-0813">Transport</keyword>
<proteinExistence type="inferred from homology"/>
<keyword evidence="7 8" id="KW-0472">Membrane</keyword>
<dbReference type="NCBIfam" id="TIGR00912">
    <property type="entry name" value="2A0309"/>
    <property type="match status" value="1"/>
</dbReference>
<gene>
    <name evidence="9" type="ORF">GXN76_09440</name>
</gene>
<dbReference type="GO" id="GO:0009847">
    <property type="term" value="P:spore germination"/>
    <property type="evidence" value="ECO:0007669"/>
    <property type="project" value="InterPro"/>
</dbReference>
<protein>
    <submittedName>
        <fullName evidence="9">Endospore germination permease</fullName>
    </submittedName>
</protein>
<accession>A0A7D4CNA9</accession>
<dbReference type="PANTHER" id="PTHR34975">
    <property type="entry name" value="SPORE GERMINATION PROTEIN A2"/>
    <property type="match status" value="1"/>
</dbReference>
<keyword evidence="5 8" id="KW-0812">Transmembrane</keyword>
<evidence type="ECO:0000313" key="10">
    <source>
        <dbReference type="Proteomes" id="UP000503088"/>
    </source>
</evidence>
<feature type="transmembrane region" description="Helical" evidence="8">
    <location>
        <begin position="354"/>
        <end position="374"/>
    </location>
</feature>
<dbReference type="EMBL" id="CP048104">
    <property type="protein sequence ID" value="QKG84678.1"/>
    <property type="molecule type" value="Genomic_DNA"/>
</dbReference>
<evidence type="ECO:0000256" key="5">
    <source>
        <dbReference type="ARBA" id="ARBA00022692"/>
    </source>
</evidence>
<reference evidence="9 10" key="1">
    <citation type="submission" date="2020-01" db="EMBL/GenBank/DDBJ databases">
        <authorList>
            <person name="Gulvik C.A."/>
            <person name="Batra D.G."/>
        </authorList>
    </citation>
    <scope>NUCLEOTIDE SEQUENCE [LARGE SCALE GENOMIC DNA]</scope>
    <source>
        <strain evidence="9 10">W9323</strain>
    </source>
</reference>
<dbReference type="InterPro" id="IPR004761">
    <property type="entry name" value="Spore_GerAB"/>
</dbReference>
<evidence type="ECO:0000256" key="1">
    <source>
        <dbReference type="ARBA" id="ARBA00004141"/>
    </source>
</evidence>
<dbReference type="PANTHER" id="PTHR34975:SF2">
    <property type="entry name" value="SPORE GERMINATION PROTEIN A2"/>
    <property type="match status" value="1"/>
</dbReference>
<evidence type="ECO:0000256" key="6">
    <source>
        <dbReference type="ARBA" id="ARBA00022989"/>
    </source>
</evidence>
<evidence type="ECO:0000313" key="9">
    <source>
        <dbReference type="EMBL" id="QKG84678.1"/>
    </source>
</evidence>
<feature type="transmembrane region" description="Helical" evidence="8">
    <location>
        <begin position="164"/>
        <end position="181"/>
    </location>
</feature>